<feature type="transmembrane region" description="Helical" evidence="1">
    <location>
        <begin position="274"/>
        <end position="297"/>
    </location>
</feature>
<reference evidence="3" key="1">
    <citation type="submission" date="2016-10" db="EMBL/GenBank/DDBJ databases">
        <authorList>
            <person name="Varghese N."/>
            <person name="Submissions S."/>
        </authorList>
    </citation>
    <scope>NUCLEOTIDE SEQUENCE [LARGE SCALE GENOMIC DNA]</scope>
    <source>
        <strain evidence="3">DSM 13577</strain>
    </source>
</reference>
<name>A0A1I0BUI2_9FIRM</name>
<dbReference type="OrthoDB" id="1954303at2"/>
<dbReference type="PANTHER" id="PTHR41324:SF1">
    <property type="entry name" value="DUF2232 DOMAIN-CONTAINING PROTEIN"/>
    <property type="match status" value="1"/>
</dbReference>
<keyword evidence="1" id="KW-0472">Membrane</keyword>
<feature type="transmembrane region" description="Helical" evidence="1">
    <location>
        <begin position="51"/>
        <end position="71"/>
    </location>
</feature>
<dbReference type="STRING" id="1120990.SAMN03080614_104810"/>
<feature type="transmembrane region" description="Helical" evidence="1">
    <location>
        <begin position="214"/>
        <end position="232"/>
    </location>
</feature>
<evidence type="ECO:0000313" key="2">
    <source>
        <dbReference type="EMBL" id="SET10047.1"/>
    </source>
</evidence>
<keyword evidence="1" id="KW-1133">Transmembrane helix</keyword>
<dbReference type="RefSeq" id="WP_091351250.1">
    <property type="nucleotide sequence ID" value="NZ_FOIF01000048.1"/>
</dbReference>
<gene>
    <name evidence="2" type="ORF">SAMN03080614_104810</name>
</gene>
<feature type="transmembrane region" description="Helical" evidence="1">
    <location>
        <begin position="102"/>
        <end position="123"/>
    </location>
</feature>
<evidence type="ECO:0000256" key="1">
    <source>
        <dbReference type="SAM" id="Phobius"/>
    </source>
</evidence>
<dbReference type="EMBL" id="FOIF01000048">
    <property type="protein sequence ID" value="SET10047.1"/>
    <property type="molecule type" value="Genomic_DNA"/>
</dbReference>
<protein>
    <submittedName>
        <fullName evidence="2">Uncharacterized conserved protein YybS, DUF2232 family</fullName>
    </submittedName>
</protein>
<dbReference type="Proteomes" id="UP000243819">
    <property type="component" value="Unassembled WGS sequence"/>
</dbReference>
<proteinExistence type="predicted"/>
<sequence length="307" mass="34987">MKRITTKSIVEGALLLGILVVLSLLTIYTPLGLVTFFLLPTPIIFAVIRHNIKVGLMISFLSIILLIVVGVDPYTSLVNMIFANFIGLTLGYSFSKKLKPTFTFLLTSVATLLSFICIFYLAVTFLEYDFLDEILEIQISSLEMVQSFLQQFGNNVDIEKQFIMSKADFIYILPALLILASMFYGYLALTVTQKILKSFKVPYEQLPPFSHWKFGYWLLWIFVLAQIIPIGFPQLTRIGVNILQVTVMVIVLQGISIITFYIKKINSKPLRIITMTLVILNFFGNPLFFQILLLASIGDFFINFRRI</sequence>
<dbReference type="Gene3D" id="1.10.1760.20">
    <property type="match status" value="1"/>
</dbReference>
<keyword evidence="1" id="KW-0812">Transmembrane</keyword>
<accession>A0A1I0BUI2</accession>
<dbReference type="PANTHER" id="PTHR41324">
    <property type="entry name" value="MEMBRANE PROTEIN-RELATED"/>
    <property type="match status" value="1"/>
</dbReference>
<feature type="transmembrane region" description="Helical" evidence="1">
    <location>
        <begin position="238"/>
        <end position="262"/>
    </location>
</feature>
<keyword evidence="3" id="KW-1185">Reference proteome</keyword>
<feature type="transmembrane region" description="Helical" evidence="1">
    <location>
        <begin position="12"/>
        <end position="39"/>
    </location>
</feature>
<dbReference type="InterPro" id="IPR018710">
    <property type="entry name" value="DUF2232"/>
</dbReference>
<dbReference type="AlphaFoldDB" id="A0A1I0BUI2"/>
<organism evidence="2 3">
    <name type="scientific">Anaerobranca gottschalkii DSM 13577</name>
    <dbReference type="NCBI Taxonomy" id="1120990"/>
    <lineage>
        <taxon>Bacteria</taxon>
        <taxon>Bacillati</taxon>
        <taxon>Bacillota</taxon>
        <taxon>Clostridia</taxon>
        <taxon>Eubacteriales</taxon>
        <taxon>Proteinivoracaceae</taxon>
        <taxon>Anaerobranca</taxon>
    </lineage>
</organism>
<evidence type="ECO:0000313" key="3">
    <source>
        <dbReference type="Proteomes" id="UP000243819"/>
    </source>
</evidence>
<dbReference type="Pfam" id="PF09991">
    <property type="entry name" value="DUF2232"/>
    <property type="match status" value="1"/>
</dbReference>
<feature type="transmembrane region" description="Helical" evidence="1">
    <location>
        <begin position="77"/>
        <end position="95"/>
    </location>
</feature>
<feature type="transmembrane region" description="Helical" evidence="1">
    <location>
        <begin position="169"/>
        <end position="193"/>
    </location>
</feature>